<feature type="signal peptide" evidence="2">
    <location>
        <begin position="1"/>
        <end position="21"/>
    </location>
</feature>
<organism evidence="3 4">
    <name type="scientific">Hymenoscyphus albidus</name>
    <dbReference type="NCBI Taxonomy" id="595503"/>
    <lineage>
        <taxon>Eukaryota</taxon>
        <taxon>Fungi</taxon>
        <taxon>Dikarya</taxon>
        <taxon>Ascomycota</taxon>
        <taxon>Pezizomycotina</taxon>
        <taxon>Leotiomycetes</taxon>
        <taxon>Helotiales</taxon>
        <taxon>Helotiaceae</taxon>
        <taxon>Hymenoscyphus</taxon>
    </lineage>
</organism>
<evidence type="ECO:0000313" key="3">
    <source>
        <dbReference type="EMBL" id="CAG8977770.1"/>
    </source>
</evidence>
<proteinExistence type="predicted"/>
<dbReference type="Gene3D" id="3.40.720.10">
    <property type="entry name" value="Alkaline Phosphatase, subunit A"/>
    <property type="match status" value="1"/>
</dbReference>
<evidence type="ECO:0000256" key="2">
    <source>
        <dbReference type="SAM" id="SignalP"/>
    </source>
</evidence>
<name>A0A9N9LRE7_9HELO</name>
<dbReference type="GO" id="GO:0042578">
    <property type="term" value="F:phosphoric ester hydrolase activity"/>
    <property type="evidence" value="ECO:0007669"/>
    <property type="project" value="UniProtKB-ARBA"/>
</dbReference>
<dbReference type="EMBL" id="CAJVRM010000234">
    <property type="protein sequence ID" value="CAG8977770.1"/>
    <property type="molecule type" value="Genomic_DNA"/>
</dbReference>
<reference evidence="3" key="1">
    <citation type="submission" date="2021-07" db="EMBL/GenBank/DDBJ databases">
        <authorList>
            <person name="Durling M."/>
        </authorList>
    </citation>
    <scope>NUCLEOTIDE SEQUENCE</scope>
</reference>
<dbReference type="PANTHER" id="PTHR31956:SF1">
    <property type="entry name" value="NON-SPECIFIC PHOSPHOLIPASE C1"/>
    <property type="match status" value="1"/>
</dbReference>
<dbReference type="Proteomes" id="UP000701801">
    <property type="component" value="Unassembled WGS sequence"/>
</dbReference>
<feature type="chain" id="PRO_5040420644" description="Non-hemolytic phospholipase C" evidence="2">
    <location>
        <begin position="22"/>
        <end position="696"/>
    </location>
</feature>
<evidence type="ECO:0000313" key="4">
    <source>
        <dbReference type="Proteomes" id="UP000701801"/>
    </source>
</evidence>
<dbReference type="PANTHER" id="PTHR31956">
    <property type="entry name" value="NON-SPECIFIC PHOSPHOLIPASE C4-RELATED"/>
    <property type="match status" value="1"/>
</dbReference>
<keyword evidence="2" id="KW-0732">Signal</keyword>
<protein>
    <recommendedName>
        <fullName evidence="5">Non-hemolytic phospholipase C</fullName>
    </recommendedName>
</protein>
<accession>A0A9N9LRE7</accession>
<dbReference type="OrthoDB" id="5135119at2759"/>
<dbReference type="CDD" id="cd16014">
    <property type="entry name" value="PLC"/>
    <property type="match status" value="1"/>
</dbReference>
<comment type="caution">
    <text evidence="3">The sequence shown here is derived from an EMBL/GenBank/DDBJ whole genome shotgun (WGS) entry which is preliminary data.</text>
</comment>
<evidence type="ECO:0000256" key="1">
    <source>
        <dbReference type="ARBA" id="ARBA00022801"/>
    </source>
</evidence>
<gene>
    <name evidence="3" type="ORF">HYALB_00011155</name>
</gene>
<sequence>MVWSTLYSLLLAGFLVRGSEAGSLKDIKHVVLFMQENRSFNHYFGTMAGVRGFADPNVQINPDGRSTLQQLVKHSLNPTPPKPWASLSFLERLWQFFLFFFKLFVPDRTPLMTQEITQLTPWHINYLGGEWRQATKCYGGGDNSWEAGHISYNGGLSNQWVSTNTPYSWGYFKREDVPVHWDIAEGWTVGDMYQEGILAATNPNRVLWMSGTVNNPGSPNNPDGTGNMILDNQASPGCKKPKVNCFPFTWKTIPEYWQDANVTWQLYQDPDNFEDNSLAYFTQYQKASKDSDLWKRGNSYLGLRRFYDDAANGELPEISIIVGPAELAEHMPYLPSDGAWLQKQVVDAVTHSPRYNETALIISYDEVGGYGDHVVPYMSPKGTPGEWIDDPYNLVGHTAIGPGYRLPFYIISPWTRGSHVFTEHADHNSQNLFIEHWLEAKGYTNIRSKEMSSWRRAHMSNLLNAFDFDHPDLSLPDITPAETPLTWSRPKVRPDGPLGSMSDNYIGAAMCQARHKTAHPPVPYGKENSNADVGKLVEEGFKQVRGSLTEGRFLVFEMGDQALTNSEGNLTVSGKVPDHSLVQQRWILNLVGETGTRQFFIRSVVDRSYISTNRTLTEDKVDAGIFTIEDLGNGKGYRLLGLATPDPNPDQKTELRKGFEGGKSLVAGEGEVEFVDEGMGDGKGWKVFSVTYHDST</sequence>
<dbReference type="Pfam" id="PF04185">
    <property type="entry name" value="Phosphoesterase"/>
    <property type="match status" value="1"/>
</dbReference>
<keyword evidence="4" id="KW-1185">Reference proteome</keyword>
<dbReference type="InterPro" id="IPR017850">
    <property type="entry name" value="Alkaline_phosphatase_core_sf"/>
</dbReference>
<dbReference type="AlphaFoldDB" id="A0A9N9LRE7"/>
<dbReference type="InterPro" id="IPR007312">
    <property type="entry name" value="Phosphoesterase"/>
</dbReference>
<evidence type="ECO:0008006" key="5">
    <source>
        <dbReference type="Google" id="ProtNLM"/>
    </source>
</evidence>
<keyword evidence="1" id="KW-0378">Hydrolase</keyword>